<organism evidence="6 7">
    <name type="scientific">Panicum virgatum</name>
    <name type="common">Blackwell switchgrass</name>
    <dbReference type="NCBI Taxonomy" id="38727"/>
    <lineage>
        <taxon>Eukaryota</taxon>
        <taxon>Viridiplantae</taxon>
        <taxon>Streptophyta</taxon>
        <taxon>Embryophyta</taxon>
        <taxon>Tracheophyta</taxon>
        <taxon>Spermatophyta</taxon>
        <taxon>Magnoliopsida</taxon>
        <taxon>Liliopsida</taxon>
        <taxon>Poales</taxon>
        <taxon>Poaceae</taxon>
        <taxon>PACMAD clade</taxon>
        <taxon>Panicoideae</taxon>
        <taxon>Panicodae</taxon>
        <taxon>Paniceae</taxon>
        <taxon>Panicinae</taxon>
        <taxon>Panicum</taxon>
        <taxon>Panicum sect. Hiantes</taxon>
    </lineage>
</organism>
<dbReference type="GO" id="GO:0006355">
    <property type="term" value="P:regulation of DNA-templated transcription"/>
    <property type="evidence" value="ECO:0007669"/>
    <property type="project" value="InterPro"/>
</dbReference>
<dbReference type="InterPro" id="IPR003441">
    <property type="entry name" value="NAC-dom"/>
</dbReference>
<evidence type="ECO:0000256" key="3">
    <source>
        <dbReference type="ARBA" id="ARBA00023163"/>
    </source>
</evidence>
<evidence type="ECO:0000259" key="5">
    <source>
        <dbReference type="PROSITE" id="PS51005"/>
    </source>
</evidence>
<feature type="domain" description="NAC" evidence="5">
    <location>
        <begin position="43"/>
        <end position="194"/>
    </location>
</feature>
<reference evidence="6" key="1">
    <citation type="submission" date="2020-05" db="EMBL/GenBank/DDBJ databases">
        <title>WGS assembly of Panicum virgatum.</title>
        <authorList>
            <person name="Lovell J.T."/>
            <person name="Jenkins J."/>
            <person name="Shu S."/>
            <person name="Juenger T.E."/>
            <person name="Schmutz J."/>
        </authorList>
    </citation>
    <scope>NUCLEOTIDE SEQUENCE</scope>
    <source>
        <strain evidence="6">AP13</strain>
    </source>
</reference>
<dbReference type="EMBL" id="CM029037">
    <property type="protein sequence ID" value="KAG2660498.1"/>
    <property type="molecule type" value="Genomic_DNA"/>
</dbReference>
<dbReference type="PANTHER" id="PTHR31719">
    <property type="entry name" value="NAC TRANSCRIPTION FACTOR 56"/>
    <property type="match status" value="1"/>
</dbReference>
<dbReference type="Pfam" id="PF02365">
    <property type="entry name" value="NAM"/>
    <property type="match status" value="1"/>
</dbReference>
<keyword evidence="7" id="KW-1185">Reference proteome</keyword>
<keyword evidence="4" id="KW-0539">Nucleus</keyword>
<dbReference type="AlphaFoldDB" id="A0A8T0XND6"/>
<dbReference type="OrthoDB" id="729519at2759"/>
<accession>A0A8T0XND6</accession>
<dbReference type="SUPFAM" id="SSF101941">
    <property type="entry name" value="NAC domain"/>
    <property type="match status" value="1"/>
</dbReference>
<evidence type="ECO:0000313" key="6">
    <source>
        <dbReference type="EMBL" id="KAG2660498.1"/>
    </source>
</evidence>
<gene>
    <name evidence="6" type="ORF">PVAP13_1KG445000</name>
</gene>
<dbReference type="GO" id="GO:0003677">
    <property type="term" value="F:DNA binding"/>
    <property type="evidence" value="ECO:0007669"/>
    <property type="project" value="UniProtKB-KW"/>
</dbReference>
<evidence type="ECO:0000256" key="4">
    <source>
        <dbReference type="ARBA" id="ARBA00023242"/>
    </source>
</evidence>
<dbReference type="Proteomes" id="UP000823388">
    <property type="component" value="Chromosome 1K"/>
</dbReference>
<dbReference type="InterPro" id="IPR036093">
    <property type="entry name" value="NAC_dom_sf"/>
</dbReference>
<keyword evidence="1" id="KW-0805">Transcription regulation</keyword>
<protein>
    <recommendedName>
        <fullName evidence="5">NAC domain-containing protein</fullName>
    </recommendedName>
</protein>
<dbReference type="Gene3D" id="2.170.150.80">
    <property type="entry name" value="NAC domain"/>
    <property type="match status" value="1"/>
</dbReference>
<evidence type="ECO:0000256" key="2">
    <source>
        <dbReference type="ARBA" id="ARBA00023125"/>
    </source>
</evidence>
<proteinExistence type="predicted"/>
<evidence type="ECO:0000313" key="7">
    <source>
        <dbReference type="Proteomes" id="UP000823388"/>
    </source>
</evidence>
<sequence>MHEYAVTAPEDLVRSPLRLYHIRRSSYGRKQSGAMEVPRALGLPLGFLFAPEDGDVVEQYLLRRILGQPLLLDGLILDDDPLSAPPWELLKRNGCKDDAFFFALGQARSGKGSRQKRTCTDGGFWIGERNCVDGEKLRVPGPGGGAEVAWRKKALSFQEGGEKGSTGWVMHEYAITALDHLAESQMRLYRIRFSGHGKKRKRGEADSLADEAAPAEDRRRVAEDALLDISASLPSCSSSMAMVDHAYGSCPIDADQLAAPVSVPANQQDLNPGITVDTSLDLGFLDNFDIDEFMRSLGDLPSTSTDPCVLPALTDTGAYLDADAVGSSFFGQMGSQYNGVGTGQMASSSLHRGCMEPADSFI</sequence>
<keyword evidence="2" id="KW-0238">DNA-binding</keyword>
<comment type="caution">
    <text evidence="6">The sequence shown here is derived from an EMBL/GenBank/DDBJ whole genome shotgun (WGS) entry which is preliminary data.</text>
</comment>
<keyword evidence="3" id="KW-0804">Transcription</keyword>
<evidence type="ECO:0000256" key="1">
    <source>
        <dbReference type="ARBA" id="ARBA00023015"/>
    </source>
</evidence>
<name>A0A8T0XND6_PANVG</name>
<dbReference type="PANTHER" id="PTHR31719:SF167">
    <property type="entry name" value="NAC DOMAIN-CONTAINING PROTEIN"/>
    <property type="match status" value="1"/>
</dbReference>
<dbReference type="PROSITE" id="PS51005">
    <property type="entry name" value="NAC"/>
    <property type="match status" value="1"/>
</dbReference>